<keyword evidence="2" id="KW-0812">Transmembrane</keyword>
<keyword evidence="2" id="KW-0472">Membrane</keyword>
<keyword evidence="4" id="KW-1185">Reference proteome</keyword>
<name>A0A1C6SXW8_9ACTN</name>
<evidence type="ECO:0000256" key="2">
    <source>
        <dbReference type="SAM" id="Phobius"/>
    </source>
</evidence>
<dbReference type="Proteomes" id="UP000198959">
    <property type="component" value="Unassembled WGS sequence"/>
</dbReference>
<dbReference type="STRING" id="145854.GA0074692_3712"/>
<accession>A0A1C6SXW8</accession>
<dbReference type="EMBL" id="FMHW01000002">
    <property type="protein sequence ID" value="SCL33985.1"/>
    <property type="molecule type" value="Genomic_DNA"/>
</dbReference>
<gene>
    <name evidence="3" type="ORF">GA0074692_3712</name>
</gene>
<dbReference type="RefSeq" id="WP_425413341.1">
    <property type="nucleotide sequence ID" value="NZ_FMHW01000002.1"/>
</dbReference>
<proteinExistence type="predicted"/>
<feature type="compositionally biased region" description="Low complexity" evidence="1">
    <location>
        <begin position="28"/>
        <end position="38"/>
    </location>
</feature>
<dbReference type="Pfam" id="PF12028">
    <property type="entry name" value="DUF3515"/>
    <property type="match status" value="1"/>
</dbReference>
<protein>
    <recommendedName>
        <fullName evidence="5">DUF3515 domain-containing protein</fullName>
    </recommendedName>
</protein>
<dbReference type="InterPro" id="IPR021903">
    <property type="entry name" value="DUF3515"/>
</dbReference>
<feature type="transmembrane region" description="Helical" evidence="2">
    <location>
        <begin position="50"/>
        <end position="74"/>
    </location>
</feature>
<evidence type="ECO:0008006" key="5">
    <source>
        <dbReference type="Google" id="ProtNLM"/>
    </source>
</evidence>
<keyword evidence="2" id="KW-1133">Transmembrane helix</keyword>
<feature type="region of interest" description="Disordered" evidence="1">
    <location>
        <begin position="1"/>
        <end position="46"/>
    </location>
</feature>
<dbReference type="AlphaFoldDB" id="A0A1C6SXW8"/>
<reference evidence="4" key="1">
    <citation type="submission" date="2016-06" db="EMBL/GenBank/DDBJ databases">
        <authorList>
            <person name="Varghese N."/>
            <person name="Submissions Spin"/>
        </authorList>
    </citation>
    <scope>NUCLEOTIDE SEQUENCE [LARGE SCALE GENOMIC DNA]</scope>
    <source>
        <strain evidence="4">DSM 43817</strain>
    </source>
</reference>
<evidence type="ECO:0000313" key="4">
    <source>
        <dbReference type="Proteomes" id="UP000198959"/>
    </source>
</evidence>
<sequence length="232" mass="24190">MDDEKTAPTAPVDADAKTADTGTETSGPADADAQTTAPARRRGWDRSTRTAALISALVALPVTVAVAGFTFTALTPDEPAAEPSPNESIQALGPKSNVPVQMAAEPLAERPATVCRALLSKLPSTVGELPQRLVTAGPEQNAAYGDPALTVACGVPEPTIPLTDKVWVVNQVCWYAEEKIDATVLSSVDREVAVRVTVPKAYEQPLQWVSPISEAIVGSILTARPVPTGCQG</sequence>
<evidence type="ECO:0000256" key="1">
    <source>
        <dbReference type="SAM" id="MobiDB-lite"/>
    </source>
</evidence>
<organism evidence="3 4">
    <name type="scientific">Micromonospora pallida</name>
    <dbReference type="NCBI Taxonomy" id="145854"/>
    <lineage>
        <taxon>Bacteria</taxon>
        <taxon>Bacillati</taxon>
        <taxon>Actinomycetota</taxon>
        <taxon>Actinomycetes</taxon>
        <taxon>Micromonosporales</taxon>
        <taxon>Micromonosporaceae</taxon>
        <taxon>Micromonospora</taxon>
    </lineage>
</organism>
<evidence type="ECO:0000313" key="3">
    <source>
        <dbReference type="EMBL" id="SCL33985.1"/>
    </source>
</evidence>